<dbReference type="CDD" id="cd00818">
    <property type="entry name" value="IleRS_core"/>
    <property type="match status" value="1"/>
</dbReference>
<dbReference type="GO" id="GO:0004822">
    <property type="term" value="F:isoleucine-tRNA ligase activity"/>
    <property type="evidence" value="ECO:0007669"/>
    <property type="project" value="UniProtKB-UniRule"/>
</dbReference>
<dbReference type="PRINTS" id="PR00984">
    <property type="entry name" value="TRNASYNTHILE"/>
</dbReference>
<evidence type="ECO:0000256" key="8">
    <source>
        <dbReference type="ARBA" id="ARBA00025217"/>
    </source>
</evidence>
<evidence type="ECO:0000256" key="1">
    <source>
        <dbReference type="ARBA" id="ARBA00006887"/>
    </source>
</evidence>
<dbReference type="EC" id="6.1.1.5" evidence="10"/>
<dbReference type="GO" id="GO:0000049">
    <property type="term" value="F:tRNA binding"/>
    <property type="evidence" value="ECO:0007669"/>
    <property type="project" value="InterPro"/>
</dbReference>
<comment type="subcellular location">
    <subcellularLocation>
        <location evidence="10">Cytoplasm</location>
    </subcellularLocation>
</comment>
<evidence type="ECO:0000259" key="12">
    <source>
        <dbReference type="Pfam" id="PF00133"/>
    </source>
</evidence>
<sequence>MSEEKRDYKETLNLPKTSFPMRGNLPKKEKEILEKWEEIDLYRKVLEKKDKSKKYVLHDGPPYANGHIHIGHALNKVLKDIIVKSRAMAGYFTPYVPGWDCHGLPIERAVFQKLKKRKDEVDPVEVRKKCREYAENWIKIQKEEFIRLGVMGDWKNPYITMKPRYQADILRELAKFYGKGLVYRAKKPVYWCPNCTTALAEAEIEYKDETSKSIYVKFEIKDKNFPEKSYFVIWTTTPWTLPANVAVILHPELEYQLLKDEETGEHYIITTTLVKEFEEKTKKKLTPVKTFKGKELEKVKYQHPFVDREGFAILADFVSDETGTGVVHSAPGHGEEDYIAAKGYDLPVLAPVDDYGRFTEEAPEWLQGMKIWKANDIIIERLKEIGHLMLVEEINHSYPHCWRCKKPVIFRATPQWFIALDKGKPTLRETALSEIKKVKWIPEWGEIRISNMVEQRPDWCISRQRIWGVPIVAFYCKNCGKLIATKEIADYVADIFERESADAWYEKEARELLPEGFSCPECGGTEFKKEMDILDVWFDSGSSHAAVLERREELSWPADMYLEGSDQHRGWFQASLLESCGTRGKAPYKSVLTHGFTLDQQGRKMSKSLGNVIPPQDVIKQFGADILRLWVSSENFTEDVRISNEILKQIADVYRKIRNTMRFILGNLSDFDPEKDTVPFSEMEEIDRWALTRFSGLKKEIIKHYEDFKFNRIYRLVYNYCATELSATYLDILKDTLYCELPDSKKRRSAQTAIYIIIRELTKLLAPILSFTMEEVYSHIPGKKEESVFIEEFKGEIPEEKKLLPVWEKLIKVKSLVNKATETARAEKLIGHSLEAAVTVYADGDLYQLLKKYEKELPYIFITSKATVKPIEEAPETAIEDAEIIKRAKVSLNKASGKKCERCWMYSEDVGKDPEYPDVCPRCATVLRELDKGEE</sequence>
<dbReference type="CDD" id="cd07960">
    <property type="entry name" value="Anticodon_Ia_Ile_BEm"/>
    <property type="match status" value="1"/>
</dbReference>
<dbReference type="InterPro" id="IPR050081">
    <property type="entry name" value="Ile-tRNA_ligase"/>
</dbReference>
<keyword evidence="4 10" id="KW-0547">Nucleotide-binding</keyword>
<evidence type="ECO:0000313" key="15">
    <source>
        <dbReference type="EMBL" id="OMH40048.1"/>
    </source>
</evidence>
<reference evidence="15 16" key="1">
    <citation type="submission" date="2016-10" db="EMBL/GenBank/DDBJ databases">
        <title>Genome sequence of a sulfur-reducing bacterium Desulfurobacterium indicum K6013.</title>
        <authorList>
            <person name="Cao J."/>
            <person name="Shao Z."/>
            <person name="Alain K."/>
            <person name="Jebbar M."/>
        </authorList>
    </citation>
    <scope>NUCLEOTIDE SEQUENCE [LARGE SCALE GENOMIC DNA]</scope>
    <source>
        <strain evidence="15 16">K6013</strain>
    </source>
</reference>
<keyword evidence="3 10" id="KW-0436">Ligase</keyword>
<keyword evidence="6 10" id="KW-0648">Protein biosynthesis</keyword>
<dbReference type="SUPFAM" id="SSF50677">
    <property type="entry name" value="ValRS/IleRS/LeuRS editing domain"/>
    <property type="match status" value="1"/>
</dbReference>
<evidence type="ECO:0000256" key="11">
    <source>
        <dbReference type="SAM" id="MobiDB-lite"/>
    </source>
</evidence>
<keyword evidence="7 10" id="KW-0030">Aminoacyl-tRNA synthetase</keyword>
<dbReference type="InterPro" id="IPR033708">
    <property type="entry name" value="Anticodon_Ile_BEm"/>
</dbReference>
<dbReference type="InterPro" id="IPR023585">
    <property type="entry name" value="Ile-tRNA-ligase_type1"/>
</dbReference>
<dbReference type="Pfam" id="PF06827">
    <property type="entry name" value="zf-FPG_IleRS"/>
    <property type="match status" value="1"/>
</dbReference>
<dbReference type="FunFam" id="1.10.730.20:FF:000001">
    <property type="entry name" value="Isoleucine--tRNA ligase"/>
    <property type="match status" value="1"/>
</dbReference>
<dbReference type="PROSITE" id="PS00178">
    <property type="entry name" value="AA_TRNA_LIGASE_I"/>
    <property type="match status" value="1"/>
</dbReference>
<dbReference type="HAMAP" id="MF_02002">
    <property type="entry name" value="Ile_tRNA_synth_type1"/>
    <property type="match status" value="1"/>
</dbReference>
<evidence type="ECO:0000256" key="6">
    <source>
        <dbReference type="ARBA" id="ARBA00022917"/>
    </source>
</evidence>
<dbReference type="GO" id="GO:0005829">
    <property type="term" value="C:cytosol"/>
    <property type="evidence" value="ECO:0007669"/>
    <property type="project" value="TreeGrafter"/>
</dbReference>
<dbReference type="GO" id="GO:0002161">
    <property type="term" value="F:aminoacyl-tRNA deacylase activity"/>
    <property type="evidence" value="ECO:0007669"/>
    <property type="project" value="InterPro"/>
</dbReference>
<comment type="domain">
    <text evidence="10">IleRS has two distinct active sites: one for aminoacylation and one for editing. The misactivated valine is translocated from the active site to the editing site, which sterically excludes the correctly activated isoleucine. The single editing site contains two valyl binding pockets, one specific for each substrate (Val-AMP or Val-tRNA(Ile)).</text>
</comment>
<dbReference type="SUPFAM" id="SSF52374">
    <property type="entry name" value="Nucleotidylyl transferase"/>
    <property type="match status" value="1"/>
</dbReference>
<dbReference type="Pfam" id="PF08264">
    <property type="entry name" value="Anticodon_1"/>
    <property type="match status" value="1"/>
</dbReference>
<gene>
    <name evidence="10" type="primary">ileS</name>
    <name evidence="15" type="ORF">BLW93_07340</name>
</gene>
<dbReference type="Gene3D" id="1.10.730.20">
    <property type="match status" value="1"/>
</dbReference>
<comment type="similarity">
    <text evidence="1 10">Belongs to the class-I aminoacyl-tRNA synthetase family. IleS type 1 subfamily.</text>
</comment>
<keyword evidence="10" id="KW-0479">Metal-binding</keyword>
<feature type="binding site" evidence="10">
    <location>
        <position position="900"/>
    </location>
    <ligand>
        <name>Zn(2+)</name>
        <dbReference type="ChEBI" id="CHEBI:29105"/>
    </ligand>
</feature>
<dbReference type="PANTHER" id="PTHR42765">
    <property type="entry name" value="SOLEUCYL-TRNA SYNTHETASE"/>
    <property type="match status" value="1"/>
</dbReference>
<dbReference type="InterPro" id="IPR009080">
    <property type="entry name" value="tRNAsynth_Ia_anticodon-bd"/>
</dbReference>
<dbReference type="Pfam" id="PF00133">
    <property type="entry name" value="tRNA-synt_1"/>
    <property type="match status" value="1"/>
</dbReference>
<accession>A0A1R1MJQ3</accession>
<dbReference type="Gene3D" id="3.40.50.620">
    <property type="entry name" value="HUPs"/>
    <property type="match status" value="2"/>
</dbReference>
<feature type="region of interest" description="Disordered" evidence="11">
    <location>
        <begin position="1"/>
        <end position="23"/>
    </location>
</feature>
<dbReference type="NCBIfam" id="TIGR00392">
    <property type="entry name" value="ileS"/>
    <property type="match status" value="1"/>
</dbReference>
<dbReference type="InterPro" id="IPR002300">
    <property type="entry name" value="aa-tRNA-synth_Ia"/>
</dbReference>
<evidence type="ECO:0000259" key="13">
    <source>
        <dbReference type="Pfam" id="PF06827"/>
    </source>
</evidence>
<evidence type="ECO:0000259" key="14">
    <source>
        <dbReference type="Pfam" id="PF08264"/>
    </source>
</evidence>
<comment type="subunit">
    <text evidence="10">Monomer.</text>
</comment>
<comment type="catalytic activity">
    <reaction evidence="9 10">
        <text>tRNA(Ile) + L-isoleucine + ATP = L-isoleucyl-tRNA(Ile) + AMP + diphosphate</text>
        <dbReference type="Rhea" id="RHEA:11060"/>
        <dbReference type="Rhea" id="RHEA-COMP:9666"/>
        <dbReference type="Rhea" id="RHEA-COMP:9695"/>
        <dbReference type="ChEBI" id="CHEBI:30616"/>
        <dbReference type="ChEBI" id="CHEBI:33019"/>
        <dbReference type="ChEBI" id="CHEBI:58045"/>
        <dbReference type="ChEBI" id="CHEBI:78442"/>
        <dbReference type="ChEBI" id="CHEBI:78528"/>
        <dbReference type="ChEBI" id="CHEBI:456215"/>
        <dbReference type="EC" id="6.1.1.5"/>
    </reaction>
</comment>
<feature type="binding site" evidence="10">
    <location>
        <position position="923"/>
    </location>
    <ligand>
        <name>Zn(2+)</name>
        <dbReference type="ChEBI" id="CHEBI:29105"/>
    </ligand>
</feature>
<evidence type="ECO:0000256" key="7">
    <source>
        <dbReference type="ARBA" id="ARBA00023146"/>
    </source>
</evidence>
<evidence type="ECO:0000256" key="10">
    <source>
        <dbReference type="HAMAP-Rule" id="MF_02002"/>
    </source>
</evidence>
<comment type="function">
    <text evidence="8 10">Catalyzes the attachment of isoleucine to tRNA(Ile). As IleRS can inadvertently accommodate and process structurally similar amino acids such as valine, to avoid such errors it has two additional distinct tRNA(Ile)-dependent editing activities. One activity is designated as 'pretransfer' editing and involves the hydrolysis of activated Val-AMP. The other activity is designated 'posttransfer' editing and involves deacylation of mischarged Val-tRNA(Ile).</text>
</comment>
<feature type="domain" description="Aminoacyl-tRNA synthetase class Ia" evidence="12">
    <location>
        <begin position="32"/>
        <end position="643"/>
    </location>
</feature>
<dbReference type="EMBL" id="MOEN01000031">
    <property type="protein sequence ID" value="OMH40048.1"/>
    <property type="molecule type" value="Genomic_DNA"/>
</dbReference>
<proteinExistence type="inferred from homology"/>
<evidence type="ECO:0000256" key="9">
    <source>
        <dbReference type="ARBA" id="ARBA00048359"/>
    </source>
</evidence>
<dbReference type="SUPFAM" id="SSF47323">
    <property type="entry name" value="Anticodon-binding domain of a subclass of class I aminoacyl-tRNA synthetases"/>
    <property type="match status" value="1"/>
</dbReference>
<dbReference type="STRING" id="1914305.BLW93_07340"/>
<feature type="domain" description="Methionyl/Valyl/Leucyl/Isoleucyl-tRNA synthetase anticodon-binding" evidence="14">
    <location>
        <begin position="687"/>
        <end position="838"/>
    </location>
</feature>
<keyword evidence="10" id="KW-0862">Zinc</keyword>
<comment type="caution">
    <text evidence="15">The sequence shown here is derived from an EMBL/GenBank/DDBJ whole genome shotgun (WGS) entry which is preliminary data.</text>
</comment>
<feature type="binding site" evidence="10">
    <location>
        <position position="903"/>
    </location>
    <ligand>
        <name>Zn(2+)</name>
        <dbReference type="ChEBI" id="CHEBI:29105"/>
    </ligand>
</feature>
<evidence type="ECO:0000256" key="5">
    <source>
        <dbReference type="ARBA" id="ARBA00022840"/>
    </source>
</evidence>
<feature type="short sequence motif" description="'KMSKS' region" evidence="10">
    <location>
        <begin position="604"/>
        <end position="608"/>
    </location>
</feature>
<feature type="domain" description="Zinc finger FPG/IleRS-type" evidence="13">
    <location>
        <begin position="897"/>
        <end position="926"/>
    </location>
</feature>
<evidence type="ECO:0000256" key="4">
    <source>
        <dbReference type="ARBA" id="ARBA00022741"/>
    </source>
</evidence>
<feature type="binding site" evidence="10">
    <location>
        <position position="563"/>
    </location>
    <ligand>
        <name>L-isoleucyl-5'-AMP</name>
        <dbReference type="ChEBI" id="CHEBI:178002"/>
    </ligand>
</feature>
<dbReference type="PANTHER" id="PTHR42765:SF1">
    <property type="entry name" value="ISOLEUCINE--TRNA LIGASE, MITOCHONDRIAL"/>
    <property type="match status" value="1"/>
</dbReference>
<feature type="compositionally biased region" description="Basic and acidic residues" evidence="11">
    <location>
        <begin position="1"/>
        <end position="10"/>
    </location>
</feature>
<feature type="short sequence motif" description="'HIGH' region" evidence="10">
    <location>
        <begin position="62"/>
        <end position="72"/>
    </location>
</feature>
<feature type="binding site" evidence="10">
    <location>
        <position position="920"/>
    </location>
    <ligand>
        <name>Zn(2+)</name>
        <dbReference type="ChEBI" id="CHEBI:29105"/>
    </ligand>
</feature>
<dbReference type="InterPro" id="IPR010663">
    <property type="entry name" value="Znf_FPG/IleRS"/>
</dbReference>
<dbReference type="RefSeq" id="WP_076713446.1">
    <property type="nucleotide sequence ID" value="NZ_MOEN01000031.1"/>
</dbReference>
<protein>
    <recommendedName>
        <fullName evidence="10">Isoleucine--tRNA ligase</fullName>
        <ecNumber evidence="10">6.1.1.5</ecNumber>
    </recommendedName>
    <alternativeName>
        <fullName evidence="10">Isoleucyl-tRNA synthetase</fullName>
        <shortName evidence="10">IleRS</shortName>
    </alternativeName>
</protein>
<evidence type="ECO:0000313" key="16">
    <source>
        <dbReference type="Proteomes" id="UP000187408"/>
    </source>
</evidence>
<keyword evidence="16" id="KW-1185">Reference proteome</keyword>
<evidence type="ECO:0000256" key="3">
    <source>
        <dbReference type="ARBA" id="ARBA00022598"/>
    </source>
</evidence>
<name>A0A1R1MJQ3_9BACT</name>
<dbReference type="FunFam" id="3.40.50.620:FF:000152">
    <property type="entry name" value="Isoleucine--tRNA ligase"/>
    <property type="match status" value="1"/>
</dbReference>
<keyword evidence="2 10" id="KW-0963">Cytoplasm</keyword>
<dbReference type="InterPro" id="IPR014729">
    <property type="entry name" value="Rossmann-like_a/b/a_fold"/>
</dbReference>
<comment type="cofactor">
    <cofactor evidence="10">
        <name>Zn(2+)</name>
        <dbReference type="ChEBI" id="CHEBI:29105"/>
    </cofactor>
    <text evidence="10">Binds 1 zinc ion per subunit.</text>
</comment>
<dbReference type="InterPro" id="IPR001412">
    <property type="entry name" value="aa-tRNA-synth_I_CS"/>
</dbReference>
<dbReference type="GO" id="GO:0008270">
    <property type="term" value="F:zinc ion binding"/>
    <property type="evidence" value="ECO:0007669"/>
    <property type="project" value="UniProtKB-UniRule"/>
</dbReference>
<organism evidence="15 16">
    <name type="scientific">Desulfurobacterium indicum</name>
    <dbReference type="NCBI Taxonomy" id="1914305"/>
    <lineage>
        <taxon>Bacteria</taxon>
        <taxon>Pseudomonadati</taxon>
        <taxon>Aquificota</taxon>
        <taxon>Aquificia</taxon>
        <taxon>Desulfurobacteriales</taxon>
        <taxon>Desulfurobacteriaceae</taxon>
        <taxon>Desulfurobacterium</taxon>
    </lineage>
</organism>
<dbReference type="AlphaFoldDB" id="A0A1R1MJQ3"/>
<feature type="binding site" evidence="10">
    <location>
        <position position="607"/>
    </location>
    <ligand>
        <name>ATP</name>
        <dbReference type="ChEBI" id="CHEBI:30616"/>
    </ligand>
</feature>
<dbReference type="InterPro" id="IPR013155">
    <property type="entry name" value="M/V/L/I-tRNA-synth_anticd-bd"/>
</dbReference>
<dbReference type="GO" id="GO:0006428">
    <property type="term" value="P:isoleucyl-tRNA aminoacylation"/>
    <property type="evidence" value="ECO:0007669"/>
    <property type="project" value="UniProtKB-UniRule"/>
</dbReference>
<evidence type="ECO:0000256" key="2">
    <source>
        <dbReference type="ARBA" id="ARBA00022490"/>
    </source>
</evidence>
<dbReference type="Gene3D" id="1.10.10.830">
    <property type="entry name" value="Ile-tRNA synthetase CP2 domain-like"/>
    <property type="match status" value="1"/>
</dbReference>
<dbReference type="GO" id="GO:0005524">
    <property type="term" value="F:ATP binding"/>
    <property type="evidence" value="ECO:0007669"/>
    <property type="project" value="UniProtKB-UniRule"/>
</dbReference>
<dbReference type="OrthoDB" id="9810365at2"/>
<dbReference type="InterPro" id="IPR009008">
    <property type="entry name" value="Val/Leu/Ile-tRNA-synth_edit"/>
</dbReference>
<keyword evidence="5 10" id="KW-0067">ATP-binding</keyword>
<dbReference type="Proteomes" id="UP000187408">
    <property type="component" value="Unassembled WGS sequence"/>
</dbReference>
<dbReference type="InterPro" id="IPR002301">
    <property type="entry name" value="Ile-tRNA-ligase"/>
</dbReference>